<dbReference type="InterPro" id="IPR009081">
    <property type="entry name" value="PP-bd_ACP"/>
</dbReference>
<accession>A0A2Z2NSP7</accession>
<evidence type="ECO:0000313" key="3">
    <source>
        <dbReference type="Proteomes" id="UP000250079"/>
    </source>
</evidence>
<dbReference type="SUPFAM" id="SSF47336">
    <property type="entry name" value="ACP-like"/>
    <property type="match status" value="1"/>
</dbReference>
<evidence type="ECO:0000259" key="1">
    <source>
        <dbReference type="PROSITE" id="PS50075"/>
    </source>
</evidence>
<dbReference type="InterPro" id="IPR036736">
    <property type="entry name" value="ACP-like_sf"/>
</dbReference>
<dbReference type="EMBL" id="CP018632">
    <property type="protein sequence ID" value="ASJ72768.1"/>
    <property type="molecule type" value="Genomic_DNA"/>
</dbReference>
<dbReference type="AlphaFoldDB" id="A0A2Z2NSP7"/>
<organism evidence="2 3">
    <name type="scientific">Granulosicoccus antarcticus IMCC3135</name>
    <dbReference type="NCBI Taxonomy" id="1192854"/>
    <lineage>
        <taxon>Bacteria</taxon>
        <taxon>Pseudomonadati</taxon>
        <taxon>Pseudomonadota</taxon>
        <taxon>Gammaproteobacteria</taxon>
        <taxon>Chromatiales</taxon>
        <taxon>Granulosicoccaceae</taxon>
        <taxon>Granulosicoccus</taxon>
    </lineage>
</organism>
<dbReference type="RefSeq" id="WP_088918052.1">
    <property type="nucleotide sequence ID" value="NZ_CP018632.1"/>
</dbReference>
<dbReference type="OrthoDB" id="5432342at2"/>
<dbReference type="KEGG" id="gai:IMCC3135_13415"/>
<keyword evidence="3" id="KW-1185">Reference proteome</keyword>
<reference evidence="2 3" key="1">
    <citation type="submission" date="2016-12" db="EMBL/GenBank/DDBJ databases">
        <authorList>
            <person name="Song W.-J."/>
            <person name="Kurnit D.M."/>
        </authorList>
    </citation>
    <scope>NUCLEOTIDE SEQUENCE [LARGE SCALE GENOMIC DNA]</scope>
    <source>
        <strain evidence="2 3">IMCC3135</strain>
    </source>
</reference>
<proteinExistence type="predicted"/>
<dbReference type="Gene3D" id="1.10.1200.10">
    <property type="entry name" value="ACP-like"/>
    <property type="match status" value="1"/>
</dbReference>
<feature type="domain" description="Carrier" evidence="1">
    <location>
        <begin position="7"/>
        <end position="89"/>
    </location>
</feature>
<name>A0A2Z2NSP7_9GAMM</name>
<dbReference type="Proteomes" id="UP000250079">
    <property type="component" value="Chromosome"/>
</dbReference>
<dbReference type="PROSITE" id="PS50075">
    <property type="entry name" value="CARRIER"/>
    <property type="match status" value="1"/>
</dbReference>
<evidence type="ECO:0000313" key="2">
    <source>
        <dbReference type="EMBL" id="ASJ72768.1"/>
    </source>
</evidence>
<gene>
    <name evidence="2" type="ORF">IMCC3135_13415</name>
</gene>
<protein>
    <recommendedName>
        <fullName evidence="1">Carrier domain-containing protein</fullName>
    </recommendedName>
</protein>
<dbReference type="Pfam" id="PF00550">
    <property type="entry name" value="PP-binding"/>
    <property type="match status" value="1"/>
</dbReference>
<sequence length="89" mass="10023">MIGSQDDALKLRLKTMIIEECEKEEFTPDDISDEVLLFSPESGLELDSVDALQLSMSLQQEFNVRLTDPKAFRRAVTSINGLADYLQAE</sequence>